<organism evidence="6 7">
    <name type="scientific">Desulfoscipio gibsoniae DSM 7213</name>
    <dbReference type="NCBI Taxonomy" id="767817"/>
    <lineage>
        <taxon>Bacteria</taxon>
        <taxon>Bacillati</taxon>
        <taxon>Bacillota</taxon>
        <taxon>Clostridia</taxon>
        <taxon>Eubacteriales</taxon>
        <taxon>Desulfallaceae</taxon>
        <taxon>Desulfoscipio</taxon>
    </lineage>
</organism>
<dbReference type="GO" id="GO:0051536">
    <property type="term" value="F:iron-sulfur cluster binding"/>
    <property type="evidence" value="ECO:0007669"/>
    <property type="project" value="UniProtKB-KW"/>
</dbReference>
<evidence type="ECO:0000256" key="4">
    <source>
        <dbReference type="ARBA" id="ARBA00023004"/>
    </source>
</evidence>
<dbReference type="Gene3D" id="3.40.50.11890">
    <property type="match status" value="1"/>
</dbReference>
<dbReference type="KEGG" id="dgi:Desgi_1938"/>
<keyword evidence="7" id="KW-1185">Reference proteome</keyword>
<dbReference type="AlphaFoldDB" id="R4KP28"/>
<comment type="cofactor">
    <cofactor evidence="1">
        <name>[4Fe-4S] cluster</name>
        <dbReference type="ChEBI" id="CHEBI:49883"/>
    </cofactor>
</comment>
<keyword evidence="4" id="KW-0408">Iron</keyword>
<sequence>MAVSQSFKTAGLLKELMAKYYEQGNLAREQGLPVVWVTAVSPVELVYAAGLFPYYPENFGALAAARKVADKISLAAEARGFFSDLCGYARCGLGDAYAKEHPVGKIVPPDLLFSCNTQCGSLQKWFETAARMYRAPYFLLDAPLIEAPTTRLIKNYFVEQLEEAINFFEVATRTPFNFDRLAEVLALANEACRLWNEILDMAALKPAPFGFFDACFHMAPIVTWRGTKEAVMYYRELKKELEDRLDKKIYAVPGERFKIYWDHIPVWPKLRWFSELFAEHGALVAVSQYTHSWAYQFDLDRPLESMAENYSEGFSNRCFEDRINLKTSFMKKYQVDGFVLFSNRSCKPTAFGLYDKRSIISERTGLPGIVFEADMSDLRYFSDEQVRDKFTVFFEQLAAK</sequence>
<dbReference type="Pfam" id="PF06050">
    <property type="entry name" value="HGD-D"/>
    <property type="match status" value="1"/>
</dbReference>
<name>R4KP28_9FIRM</name>
<dbReference type="eggNOG" id="COG1775">
    <property type="taxonomic scope" value="Bacteria"/>
</dbReference>
<dbReference type="InterPro" id="IPR010327">
    <property type="entry name" value="FldB/FldC_alpha/beta"/>
</dbReference>
<dbReference type="EMBL" id="CP003273">
    <property type="protein sequence ID" value="AGL01386.1"/>
    <property type="molecule type" value="Genomic_DNA"/>
</dbReference>
<dbReference type="OrthoDB" id="9810278at2"/>
<protein>
    <submittedName>
        <fullName evidence="6">Benzoyl-CoA reductase/2-hydroxyglutaryl-CoA dehydratase subunit, BcrC/BadD/HgdB</fullName>
    </submittedName>
</protein>
<keyword evidence="3" id="KW-0479">Metal-binding</keyword>
<evidence type="ECO:0000256" key="2">
    <source>
        <dbReference type="ARBA" id="ARBA00005806"/>
    </source>
</evidence>
<dbReference type="HOGENOM" id="CLU_049730_0_0_9"/>
<gene>
    <name evidence="6" type="ORF">Desgi_1938</name>
</gene>
<keyword evidence="5" id="KW-0411">Iron-sulfur</keyword>
<dbReference type="GO" id="GO:0016836">
    <property type="term" value="F:hydro-lyase activity"/>
    <property type="evidence" value="ECO:0007669"/>
    <property type="project" value="UniProtKB-ARBA"/>
</dbReference>
<proteinExistence type="inferred from homology"/>
<evidence type="ECO:0000256" key="1">
    <source>
        <dbReference type="ARBA" id="ARBA00001966"/>
    </source>
</evidence>
<comment type="similarity">
    <text evidence="2">Belongs to the FldB/FldC dehydratase alpha/beta subunit family.</text>
</comment>
<reference evidence="6 7" key="1">
    <citation type="submission" date="2012-01" db="EMBL/GenBank/DDBJ databases">
        <title>Complete sequence of Desulfotomaculum gibsoniae DSM 7213.</title>
        <authorList>
            <consortium name="US DOE Joint Genome Institute"/>
            <person name="Lucas S."/>
            <person name="Han J."/>
            <person name="Lapidus A."/>
            <person name="Cheng J.-F."/>
            <person name="Goodwin L."/>
            <person name="Pitluck S."/>
            <person name="Peters L."/>
            <person name="Ovchinnikova G."/>
            <person name="Teshima H."/>
            <person name="Detter J.C."/>
            <person name="Han C."/>
            <person name="Tapia R."/>
            <person name="Land M."/>
            <person name="Hauser L."/>
            <person name="Kyrpides N."/>
            <person name="Ivanova N."/>
            <person name="Pagani I."/>
            <person name="Parshina S."/>
            <person name="Plugge C."/>
            <person name="Muyzer G."/>
            <person name="Kuever J."/>
            <person name="Ivanova A."/>
            <person name="Nazina T."/>
            <person name="Klenk H.-P."/>
            <person name="Brambilla E."/>
            <person name="Spring S."/>
            <person name="Stams A.F."/>
            <person name="Woyke T."/>
        </authorList>
    </citation>
    <scope>NUCLEOTIDE SEQUENCE [LARGE SCALE GENOMIC DNA]</scope>
    <source>
        <strain evidence="6 7">DSM 7213</strain>
    </source>
</reference>
<dbReference type="RefSeq" id="WP_006522566.1">
    <property type="nucleotide sequence ID" value="NC_021184.1"/>
</dbReference>
<dbReference type="PANTHER" id="PTHR30548:SF4">
    <property type="entry name" value="SUBUNIT OF OXYGEN-SENSITIVE 2-HYDROXYISOCAPROYL-COA DEHYDRATASE"/>
    <property type="match status" value="1"/>
</dbReference>
<evidence type="ECO:0000313" key="7">
    <source>
        <dbReference type="Proteomes" id="UP000013520"/>
    </source>
</evidence>
<dbReference type="STRING" id="767817.Desgi_1938"/>
<evidence type="ECO:0000313" key="6">
    <source>
        <dbReference type="EMBL" id="AGL01386.1"/>
    </source>
</evidence>
<dbReference type="Proteomes" id="UP000013520">
    <property type="component" value="Chromosome"/>
</dbReference>
<evidence type="ECO:0000256" key="3">
    <source>
        <dbReference type="ARBA" id="ARBA00022723"/>
    </source>
</evidence>
<dbReference type="Gene3D" id="3.40.50.11900">
    <property type="match status" value="1"/>
</dbReference>
<evidence type="ECO:0000256" key="5">
    <source>
        <dbReference type="ARBA" id="ARBA00023014"/>
    </source>
</evidence>
<accession>R4KP28</accession>
<dbReference type="PANTHER" id="PTHR30548">
    <property type="entry name" value="2-HYDROXYGLUTARYL-COA DEHYDRATASE, D-COMPONENT-RELATED"/>
    <property type="match status" value="1"/>
</dbReference>
<dbReference type="GO" id="GO:0046872">
    <property type="term" value="F:metal ion binding"/>
    <property type="evidence" value="ECO:0007669"/>
    <property type="project" value="UniProtKB-KW"/>
</dbReference>